<accession>A0A0S3TG58</accession>
<reference evidence="3" key="1">
    <citation type="journal article" date="2015" name="Fish Pathol.">
        <title>Structure of Genetic Loci for Capsular Polysaccharide Biosynthesis in Streptococcus parauberis isolated from Japanese flounder.</title>
        <authorList>
            <person name="Tu C."/>
            <person name="Suga K."/>
            <person name="Kanai K."/>
        </authorList>
    </citation>
    <scope>NUCLEOTIDE SEQUENCE</scope>
    <source>
        <strain evidence="2">NUF1032</strain>
        <strain evidence="3">NUF1095</strain>
    </source>
</reference>
<dbReference type="SUPFAM" id="SSF55729">
    <property type="entry name" value="Acyl-CoA N-acyltransferases (Nat)"/>
    <property type="match status" value="1"/>
</dbReference>
<dbReference type="EMBL" id="LC060255">
    <property type="protein sequence ID" value="BAU04054.1"/>
    <property type="molecule type" value="Genomic_DNA"/>
</dbReference>
<protein>
    <submittedName>
        <fullName evidence="3">GNAT family acetyltransferase</fullName>
    </submittedName>
</protein>
<dbReference type="PROSITE" id="PS51186">
    <property type="entry name" value="GNAT"/>
    <property type="match status" value="1"/>
</dbReference>
<evidence type="ECO:0000313" key="3">
    <source>
        <dbReference type="EMBL" id="BAU04091.1"/>
    </source>
</evidence>
<proteinExistence type="predicted"/>
<dbReference type="InterPro" id="IPR000182">
    <property type="entry name" value="GNAT_dom"/>
</dbReference>
<dbReference type="GO" id="GO:0016747">
    <property type="term" value="F:acyltransferase activity, transferring groups other than amino-acyl groups"/>
    <property type="evidence" value="ECO:0007669"/>
    <property type="project" value="InterPro"/>
</dbReference>
<sequence length="216" mass="24761">MKNNEFSIELLNDKTLVDQVVNIHMKAFPEFFLTFLGEKFLHTLYTGFLNHNDSGLIIARKKESNSIVGFLAYSKDLSNFYKWLLKHKIVQFGFYSLIAAIKSPKSIFRLIRAFLYPSQANKEEDYIEISSLGVLPGSSNGGIGSNLLSSFTSLIDTTGYNYIELTTDAKNNHKANYFYQKNGFILNKSYKTPEGREMNEYRYKLKGNNGINKQQK</sequence>
<feature type="domain" description="N-acetyltransferase" evidence="1">
    <location>
        <begin position="8"/>
        <end position="208"/>
    </location>
</feature>
<evidence type="ECO:0000313" key="2">
    <source>
        <dbReference type="EMBL" id="BAU04054.1"/>
    </source>
</evidence>
<dbReference type="RefSeq" id="WP_003107035.1">
    <property type="nucleotide sequence ID" value="NZ_CP104046.1"/>
</dbReference>
<dbReference type="AlphaFoldDB" id="A0A0S3TG58"/>
<dbReference type="EMBL" id="LC060257">
    <property type="protein sequence ID" value="BAU04091.1"/>
    <property type="molecule type" value="Genomic_DNA"/>
</dbReference>
<dbReference type="InterPro" id="IPR016181">
    <property type="entry name" value="Acyl_CoA_acyltransferase"/>
</dbReference>
<organism evidence="3">
    <name type="scientific">Streptococcus parauberis</name>
    <dbReference type="NCBI Taxonomy" id="1348"/>
    <lineage>
        <taxon>Bacteria</taxon>
        <taxon>Bacillati</taxon>
        <taxon>Bacillota</taxon>
        <taxon>Bacilli</taxon>
        <taxon>Lactobacillales</taxon>
        <taxon>Streptococcaceae</taxon>
        <taxon>Streptococcus</taxon>
    </lineage>
</organism>
<gene>
    <name evidence="3" type="primary">cps2H</name>
</gene>
<evidence type="ECO:0000259" key="1">
    <source>
        <dbReference type="PROSITE" id="PS51186"/>
    </source>
</evidence>
<dbReference type="Gene3D" id="3.40.630.30">
    <property type="match status" value="1"/>
</dbReference>
<dbReference type="Pfam" id="PF00583">
    <property type="entry name" value="Acetyltransf_1"/>
    <property type="match status" value="1"/>
</dbReference>
<keyword evidence="3" id="KW-0808">Transferase</keyword>
<name>A0A0S3TG58_9STRE</name>